<dbReference type="GO" id="GO:0009086">
    <property type="term" value="P:methionine biosynthetic process"/>
    <property type="evidence" value="ECO:0007669"/>
    <property type="project" value="InterPro"/>
</dbReference>
<keyword evidence="6 9" id="KW-0418">Kinase</keyword>
<evidence type="ECO:0000256" key="4">
    <source>
        <dbReference type="ARBA" id="ARBA00022679"/>
    </source>
</evidence>
<evidence type="ECO:0000313" key="10">
    <source>
        <dbReference type="Proteomes" id="UP000290567"/>
    </source>
</evidence>
<evidence type="ECO:0000313" key="9">
    <source>
        <dbReference type="EMBL" id="GCF95866.1"/>
    </source>
</evidence>
<dbReference type="GO" id="GO:0046522">
    <property type="term" value="F:S-methyl-5-thioribose kinase activity"/>
    <property type="evidence" value="ECO:0007669"/>
    <property type="project" value="UniProtKB-EC"/>
</dbReference>
<dbReference type="Gene3D" id="3.90.1200.10">
    <property type="match status" value="1"/>
</dbReference>
<comment type="caution">
    <text evidence="9">The sequence shown here is derived from an EMBL/GenBank/DDBJ whole genome shotgun (WGS) entry which is preliminary data.</text>
</comment>
<organism evidence="9 10">
    <name type="scientific">Enterococcus florum</name>
    <dbReference type="NCBI Taxonomy" id="2480627"/>
    <lineage>
        <taxon>Bacteria</taxon>
        <taxon>Bacillati</taxon>
        <taxon>Bacillota</taxon>
        <taxon>Bacilli</taxon>
        <taxon>Lactobacillales</taxon>
        <taxon>Enterococcaceae</taxon>
        <taxon>Enterococcus</taxon>
    </lineage>
</organism>
<accession>A0A4P5PD79</accession>
<keyword evidence="10" id="KW-1185">Reference proteome</keyword>
<evidence type="ECO:0000256" key="6">
    <source>
        <dbReference type="ARBA" id="ARBA00022777"/>
    </source>
</evidence>
<comment type="similarity">
    <text evidence="1">Belongs to the methylthioribose kinase family.</text>
</comment>
<dbReference type="PANTHER" id="PTHR34273:SF2">
    <property type="entry name" value="METHYLTHIORIBOSE KINASE"/>
    <property type="match status" value="1"/>
</dbReference>
<dbReference type="InterPro" id="IPR009212">
    <property type="entry name" value="Methylthioribose_kinase"/>
</dbReference>
<dbReference type="Proteomes" id="UP000290567">
    <property type="component" value="Unassembled WGS sequence"/>
</dbReference>
<feature type="domain" description="Aminoglycoside phosphotransferase" evidence="8">
    <location>
        <begin position="215"/>
        <end position="290"/>
    </location>
</feature>
<evidence type="ECO:0000256" key="1">
    <source>
        <dbReference type="ARBA" id="ARBA00010165"/>
    </source>
</evidence>
<dbReference type="InterPro" id="IPR011009">
    <property type="entry name" value="Kinase-like_dom_sf"/>
</dbReference>
<sequence>MHATPAHLPKYQHHFLMQQADIKEYATQELRLFPLDATLLVTEIGDGNINYVFRIEEQETGRSVVIKQADTLLRSSGRPLSIDRSRIEAEILRWQNELAPVYVPKVIHFDPIMYALTMEDIFDYQNMRYQLIEKQVFPNFSQEISSYLTEVLLPTSDLILDRALKKQKVRQFVNIEMSDISEDLVFTEPYDDYKKRNVLTIGNEAFVHQQLYENNRLQTEVAWLRDRFMNQAQALIHGDLHTGSLFINTSGLKVIDPEFAFYGPIGYDIGNVLAHLYFPLVKNRLDGSFDKAFNDWLLHTIKEVYDHTYEKFTALYDQQVQLPLYQNLAFKKEWLAAVFADAVGYAGTEIIRRVVGDSKVKELSLLEDHSKQLQMERILIQTGMQLILKRQEITRGQQLIELFYQAEEL</sequence>
<dbReference type="NCBIfam" id="TIGR01767">
    <property type="entry name" value="MTRK"/>
    <property type="match status" value="1"/>
</dbReference>
<dbReference type="Pfam" id="PF01636">
    <property type="entry name" value="APH"/>
    <property type="match status" value="1"/>
</dbReference>
<dbReference type="EC" id="2.7.1.100" evidence="3"/>
<keyword evidence="4" id="KW-0808">Transferase</keyword>
<evidence type="ECO:0000259" key="8">
    <source>
        <dbReference type="Pfam" id="PF01636"/>
    </source>
</evidence>
<evidence type="ECO:0000256" key="5">
    <source>
        <dbReference type="ARBA" id="ARBA00022741"/>
    </source>
</evidence>
<dbReference type="AlphaFoldDB" id="A0A4P5PD79"/>
<name>A0A4P5PD79_9ENTE</name>
<dbReference type="Gene3D" id="3.30.200.20">
    <property type="entry name" value="Phosphorylase Kinase, domain 1"/>
    <property type="match status" value="1"/>
</dbReference>
<reference evidence="10" key="1">
    <citation type="submission" date="2019-02" db="EMBL/GenBank/DDBJ databases">
        <title>Draft genome sequence of Enterococcus sp. Gos25-1.</title>
        <authorList>
            <person name="Tanaka N."/>
            <person name="Shiwa Y."/>
            <person name="Fujita N."/>
        </authorList>
    </citation>
    <scope>NUCLEOTIDE SEQUENCE [LARGE SCALE GENOMIC DNA]</scope>
    <source>
        <strain evidence="10">Gos25-1</strain>
    </source>
</reference>
<evidence type="ECO:0000256" key="3">
    <source>
        <dbReference type="ARBA" id="ARBA00012128"/>
    </source>
</evidence>
<evidence type="ECO:0000256" key="7">
    <source>
        <dbReference type="ARBA" id="ARBA00022840"/>
    </source>
</evidence>
<dbReference type="PIRSF" id="PIRSF031134">
    <property type="entry name" value="MTRK"/>
    <property type="match status" value="1"/>
</dbReference>
<evidence type="ECO:0000256" key="2">
    <source>
        <dbReference type="ARBA" id="ARBA00011738"/>
    </source>
</evidence>
<gene>
    <name evidence="9" type="primary">mtnK</name>
    <name evidence="9" type="ORF">NRIC_37570</name>
</gene>
<dbReference type="SUPFAM" id="SSF56112">
    <property type="entry name" value="Protein kinase-like (PK-like)"/>
    <property type="match status" value="1"/>
</dbReference>
<dbReference type="RefSeq" id="WP_146624236.1">
    <property type="nucleotide sequence ID" value="NZ_BJCC01000042.1"/>
</dbReference>
<dbReference type="InterPro" id="IPR002575">
    <property type="entry name" value="Aminoglycoside_PTrfase"/>
</dbReference>
<dbReference type="GO" id="GO:0005524">
    <property type="term" value="F:ATP binding"/>
    <property type="evidence" value="ECO:0007669"/>
    <property type="project" value="UniProtKB-KW"/>
</dbReference>
<comment type="subunit">
    <text evidence="2">Homodimer.</text>
</comment>
<keyword evidence="5" id="KW-0547">Nucleotide-binding</keyword>
<proteinExistence type="inferred from homology"/>
<dbReference type="EMBL" id="BJCC01000042">
    <property type="protein sequence ID" value="GCF95866.1"/>
    <property type="molecule type" value="Genomic_DNA"/>
</dbReference>
<dbReference type="OrthoDB" id="9777791at2"/>
<keyword evidence="7" id="KW-0067">ATP-binding</keyword>
<dbReference type="PANTHER" id="PTHR34273">
    <property type="entry name" value="METHYLTHIORIBOSE KINASE"/>
    <property type="match status" value="1"/>
</dbReference>
<protein>
    <recommendedName>
        <fullName evidence="3">S-methyl-5-thioribose kinase</fullName>
        <ecNumber evidence="3">2.7.1.100</ecNumber>
    </recommendedName>
</protein>